<dbReference type="GO" id="GO:0005198">
    <property type="term" value="F:structural molecule activity"/>
    <property type="evidence" value="ECO:0007669"/>
    <property type="project" value="InterPro"/>
</dbReference>
<accession>A0AAW3YNY9</accession>
<dbReference type="InterPro" id="IPR001492">
    <property type="entry name" value="Flagellin"/>
</dbReference>
<dbReference type="InterPro" id="IPR013384">
    <property type="entry name" value="Flagell_FlgL"/>
</dbReference>
<dbReference type="GO" id="GO:0071973">
    <property type="term" value="P:bacterial-type flagellum-dependent cell motility"/>
    <property type="evidence" value="ECO:0007669"/>
    <property type="project" value="InterPro"/>
</dbReference>
<dbReference type="PANTHER" id="PTHR42792">
    <property type="entry name" value="FLAGELLIN"/>
    <property type="match status" value="1"/>
</dbReference>
<keyword evidence="7" id="KW-0969">Cilium</keyword>
<proteinExistence type="inferred from homology"/>
<dbReference type="Proteomes" id="UP001193920">
    <property type="component" value="Unassembled WGS sequence"/>
</dbReference>
<keyword evidence="4" id="KW-0964">Secreted</keyword>
<evidence type="ECO:0000313" key="7">
    <source>
        <dbReference type="EMBL" id="MBD2799733.1"/>
    </source>
</evidence>
<sequence>MRVSTNQLYTQKMDGIFNSQSKWMRSGEELSTGRRVINPSDDPLAASQNILVSQSESKNQQFMTARIFAKNGMLTQLDITKSVVTVATSIFETLVAAADEHSDQDRQTYAEQLKGLKEQLMNLGNKTDGNGRYVFAGYKTDKPPFVADENGKVSYVGGSERITQKVDDNRTMIIAHTGHEVFLSQPSNPIQEPNGGDSASDVFAVIDMAIKALDVPYSTASKEQKSEAEEWMNQANRGIRNCLNNFSSVEAVLGLQLQELDQLDALGSERSISNKMRSSELVEADWTATISDYYQQQASLQASFKAFADLKGMSLFEMYR</sequence>
<evidence type="ECO:0000256" key="5">
    <source>
        <dbReference type="ARBA" id="ARBA00023143"/>
    </source>
</evidence>
<gene>
    <name evidence="7" type="primary">flgL</name>
    <name evidence="7" type="ORF">ID854_04485</name>
</gene>
<evidence type="ECO:0000256" key="2">
    <source>
        <dbReference type="ARBA" id="ARBA00004613"/>
    </source>
</evidence>
<keyword evidence="5" id="KW-0975">Bacterial flagellum</keyword>
<keyword evidence="7" id="KW-0966">Cell projection</keyword>
<dbReference type="GO" id="GO:0009424">
    <property type="term" value="C:bacterial-type flagellum hook"/>
    <property type="evidence" value="ECO:0007669"/>
    <property type="project" value="InterPro"/>
</dbReference>
<comment type="caution">
    <text evidence="7">The sequence shown here is derived from an EMBL/GenBank/DDBJ whole genome shotgun (WGS) entry which is preliminary data.</text>
</comment>
<reference evidence="7" key="1">
    <citation type="submission" date="2020-09" db="EMBL/GenBank/DDBJ databases">
        <authorList>
            <person name="Palma L."/>
            <person name="Caballero P."/>
            <person name="Berry C."/>
            <person name="Del Valle E."/>
        </authorList>
    </citation>
    <scope>NUCLEOTIDE SEQUENCE</scope>
    <source>
        <strain evidence="7">M</strain>
    </source>
</reference>
<dbReference type="AlphaFoldDB" id="A0AAW3YNY9"/>
<comment type="similarity">
    <text evidence="3">Belongs to the bacterial flagellin family.</text>
</comment>
<evidence type="ECO:0000256" key="1">
    <source>
        <dbReference type="ARBA" id="ARBA00004365"/>
    </source>
</evidence>
<reference evidence="7" key="2">
    <citation type="journal article" date="2024" name="Toxins">
        <title>Genome Sequence Analysis of Native Xenorhabdus Strains Isolated from Entomopathogenic Nematodes in Argentina.</title>
        <authorList>
            <person name="Palma L."/>
            <person name="Frizzo L."/>
            <person name="Kaiser S."/>
            <person name="Berry C."/>
            <person name="Caballero P."/>
            <person name="Bode H.B."/>
            <person name="Del Valle E.E."/>
        </authorList>
    </citation>
    <scope>NUCLEOTIDE SEQUENCE</scope>
    <source>
        <strain evidence="7">M</strain>
    </source>
</reference>
<organism evidence="7">
    <name type="scientific">Xenorhabdus szentirmaii</name>
    <dbReference type="NCBI Taxonomy" id="290112"/>
    <lineage>
        <taxon>Bacteria</taxon>
        <taxon>Pseudomonadati</taxon>
        <taxon>Pseudomonadota</taxon>
        <taxon>Gammaproteobacteria</taxon>
        <taxon>Enterobacterales</taxon>
        <taxon>Morganellaceae</taxon>
        <taxon>Xenorhabdus</taxon>
    </lineage>
</organism>
<comment type="subcellular location">
    <subcellularLocation>
        <location evidence="1">Bacterial flagellum</location>
    </subcellularLocation>
    <subcellularLocation>
        <location evidence="2">Secreted</location>
    </subcellularLocation>
</comment>
<evidence type="ECO:0000259" key="6">
    <source>
        <dbReference type="Pfam" id="PF00669"/>
    </source>
</evidence>
<evidence type="ECO:0000256" key="4">
    <source>
        <dbReference type="ARBA" id="ARBA00022525"/>
    </source>
</evidence>
<feature type="domain" description="Flagellin N-terminal" evidence="6">
    <location>
        <begin position="3"/>
        <end position="140"/>
    </location>
</feature>
<dbReference type="SUPFAM" id="SSF64518">
    <property type="entry name" value="Phase 1 flagellin"/>
    <property type="match status" value="1"/>
</dbReference>
<dbReference type="Pfam" id="PF00669">
    <property type="entry name" value="Flagellin_N"/>
    <property type="match status" value="1"/>
</dbReference>
<dbReference type="PANTHER" id="PTHR42792:SF1">
    <property type="entry name" value="FLAGELLAR HOOK-ASSOCIATED PROTEIN 3"/>
    <property type="match status" value="1"/>
</dbReference>
<keyword evidence="7" id="KW-0282">Flagellum</keyword>
<name>A0AAW3YNY9_9GAMM</name>
<dbReference type="Gene3D" id="1.20.1330.10">
    <property type="entry name" value="f41 fragment of flagellin, N-terminal domain"/>
    <property type="match status" value="1"/>
</dbReference>
<dbReference type="NCBIfam" id="TIGR02550">
    <property type="entry name" value="flagell_flgL"/>
    <property type="match status" value="1"/>
</dbReference>
<dbReference type="RefSeq" id="WP_323852283.1">
    <property type="nucleotide sequence ID" value="NZ_JACXBC010000040.1"/>
</dbReference>
<dbReference type="EMBL" id="JACXBF010000117">
    <property type="protein sequence ID" value="MBD2799733.1"/>
    <property type="molecule type" value="Genomic_DNA"/>
</dbReference>
<dbReference type="GO" id="GO:0005576">
    <property type="term" value="C:extracellular region"/>
    <property type="evidence" value="ECO:0007669"/>
    <property type="project" value="UniProtKB-SubCell"/>
</dbReference>
<dbReference type="InterPro" id="IPR001029">
    <property type="entry name" value="Flagellin_N"/>
</dbReference>
<evidence type="ECO:0000256" key="3">
    <source>
        <dbReference type="ARBA" id="ARBA00005709"/>
    </source>
</evidence>
<protein>
    <submittedName>
        <fullName evidence="7">Flagellar hook-associated protein FlgL</fullName>
    </submittedName>
</protein>